<protein>
    <submittedName>
        <fullName evidence="2">11831_t:CDS:1</fullName>
    </submittedName>
</protein>
<dbReference type="InterPro" id="IPR011990">
    <property type="entry name" value="TPR-like_helical_dom_sf"/>
</dbReference>
<dbReference type="Gene3D" id="1.25.40.10">
    <property type="entry name" value="Tetratricopeptide repeat domain"/>
    <property type="match status" value="1"/>
</dbReference>
<accession>A0A9N8WLK0</accession>
<evidence type="ECO:0000313" key="3">
    <source>
        <dbReference type="Proteomes" id="UP000789508"/>
    </source>
</evidence>
<comment type="similarity">
    <text evidence="1">Belongs to the sel-1 family.</text>
</comment>
<reference evidence="2" key="1">
    <citation type="submission" date="2021-06" db="EMBL/GenBank/DDBJ databases">
        <authorList>
            <person name="Kallberg Y."/>
            <person name="Tangrot J."/>
            <person name="Rosling A."/>
        </authorList>
    </citation>
    <scope>NUCLEOTIDE SEQUENCE</scope>
    <source>
        <strain evidence="2">FL130A</strain>
    </source>
</reference>
<dbReference type="InterPro" id="IPR050767">
    <property type="entry name" value="Sel1_AlgK"/>
</dbReference>
<dbReference type="PANTHER" id="PTHR11102:SF160">
    <property type="entry name" value="ERAD-ASSOCIATED E3 UBIQUITIN-PROTEIN LIGASE COMPONENT HRD3"/>
    <property type="match status" value="1"/>
</dbReference>
<dbReference type="InterPro" id="IPR006597">
    <property type="entry name" value="Sel1-like"/>
</dbReference>
<keyword evidence="3" id="KW-1185">Reference proteome</keyword>
<dbReference type="SUPFAM" id="SSF81901">
    <property type="entry name" value="HCP-like"/>
    <property type="match status" value="1"/>
</dbReference>
<dbReference type="Proteomes" id="UP000789508">
    <property type="component" value="Unassembled WGS sequence"/>
</dbReference>
<dbReference type="AlphaFoldDB" id="A0A9N8WLK0"/>
<dbReference type="Pfam" id="PF08238">
    <property type="entry name" value="Sel1"/>
    <property type="match status" value="4"/>
</dbReference>
<comment type="caution">
    <text evidence="2">The sequence shown here is derived from an EMBL/GenBank/DDBJ whole genome shotgun (WGS) entry which is preliminary data.</text>
</comment>
<dbReference type="PANTHER" id="PTHR11102">
    <property type="entry name" value="SEL-1-LIKE PROTEIN"/>
    <property type="match status" value="1"/>
</dbReference>
<dbReference type="SMART" id="SM00671">
    <property type="entry name" value="SEL1"/>
    <property type="match status" value="4"/>
</dbReference>
<evidence type="ECO:0000313" key="2">
    <source>
        <dbReference type="EMBL" id="CAG8487596.1"/>
    </source>
</evidence>
<dbReference type="EMBL" id="CAJVPS010000459">
    <property type="protein sequence ID" value="CAG8487596.1"/>
    <property type="molecule type" value="Genomic_DNA"/>
</dbReference>
<organism evidence="2 3">
    <name type="scientific">Ambispora leptoticha</name>
    <dbReference type="NCBI Taxonomy" id="144679"/>
    <lineage>
        <taxon>Eukaryota</taxon>
        <taxon>Fungi</taxon>
        <taxon>Fungi incertae sedis</taxon>
        <taxon>Mucoromycota</taxon>
        <taxon>Glomeromycotina</taxon>
        <taxon>Glomeromycetes</taxon>
        <taxon>Archaeosporales</taxon>
        <taxon>Ambisporaceae</taxon>
        <taxon>Ambispora</taxon>
    </lineage>
</organism>
<gene>
    <name evidence="2" type="ORF">ALEPTO_LOCUS2813</name>
</gene>
<proteinExistence type="inferred from homology"/>
<sequence>MDDLTIHEPSTEDIEIHELQDEKDARIIDKVSEILIERNMLWQYDDVIESEITDFLKENKYSEERLFEVATQRQEDSKYWTLLAFLNVRGMGIPSTNDKKAFYWYHKAASELNDPLGLQETGVFYYHGKGVKINNIEANYWFKKAAEVGMGIAQHRLAINYLKGRGIEVDHAEGFKWLLRSANAGFVEAMDSLTDLYLNGIYTKKNNRLALFWAEKSYYEFYSRTGLYNLMHCYRKGLGTCMDMHKTIFLAVHAKRNGHDTGYRKLVKLFDTYFF</sequence>
<name>A0A9N8WLK0_9GLOM</name>
<dbReference type="OrthoDB" id="2384430at2759"/>
<evidence type="ECO:0000256" key="1">
    <source>
        <dbReference type="ARBA" id="ARBA00038101"/>
    </source>
</evidence>